<keyword evidence="3" id="KW-1185">Reference proteome</keyword>
<organism evidence="2 3">
    <name type="scientific">Meyerozyma guilliermondii (strain ATCC 6260 / CBS 566 / DSM 6381 / JCM 1539 / NBRC 10279 / NRRL Y-324)</name>
    <name type="common">Yeast</name>
    <name type="synonym">Candida guilliermondii</name>
    <dbReference type="NCBI Taxonomy" id="294746"/>
    <lineage>
        <taxon>Eukaryota</taxon>
        <taxon>Fungi</taxon>
        <taxon>Dikarya</taxon>
        <taxon>Ascomycota</taxon>
        <taxon>Saccharomycotina</taxon>
        <taxon>Pichiomycetes</taxon>
        <taxon>Debaryomycetaceae</taxon>
        <taxon>Meyerozyma</taxon>
    </lineage>
</organism>
<evidence type="ECO:0000313" key="2">
    <source>
        <dbReference type="EMBL" id="EDK38413.2"/>
    </source>
</evidence>
<dbReference type="RefSeq" id="XP_001484782.2">
    <property type="nucleotide sequence ID" value="XM_001484732.1"/>
</dbReference>
<evidence type="ECO:0000313" key="3">
    <source>
        <dbReference type="Proteomes" id="UP000001997"/>
    </source>
</evidence>
<dbReference type="AlphaFoldDB" id="A5DGW0"/>
<dbReference type="VEuPathDB" id="FungiDB:PGUG_02511"/>
<evidence type="ECO:0000256" key="1">
    <source>
        <dbReference type="SAM" id="MobiDB-lite"/>
    </source>
</evidence>
<dbReference type="FunCoup" id="A5DGW0">
    <property type="interactions" value="22"/>
</dbReference>
<dbReference type="EMBL" id="CH408157">
    <property type="protein sequence ID" value="EDK38413.2"/>
    <property type="molecule type" value="Genomic_DNA"/>
</dbReference>
<feature type="region of interest" description="Disordered" evidence="1">
    <location>
        <begin position="1"/>
        <end position="36"/>
    </location>
</feature>
<name>A5DGW0_PICGU</name>
<accession>A5DGW0</accession>
<dbReference type="InParanoid" id="A5DGW0"/>
<gene>
    <name evidence="2" type="ORF">PGUG_02511</name>
</gene>
<dbReference type="HOGENOM" id="CLU_121536_0_0_1"/>
<dbReference type="eggNOG" id="ENOG502S12S">
    <property type="taxonomic scope" value="Eukaryota"/>
</dbReference>
<dbReference type="GeneID" id="5127304"/>
<protein>
    <submittedName>
        <fullName evidence="2">Uncharacterized protein</fullName>
    </submittedName>
</protein>
<proteinExistence type="predicted"/>
<reference evidence="2 3" key="1">
    <citation type="journal article" date="2009" name="Nature">
        <title>Evolution of pathogenicity and sexual reproduction in eight Candida genomes.</title>
        <authorList>
            <person name="Butler G."/>
            <person name="Rasmussen M.D."/>
            <person name="Lin M.F."/>
            <person name="Santos M.A."/>
            <person name="Sakthikumar S."/>
            <person name="Munro C.A."/>
            <person name="Rheinbay E."/>
            <person name="Grabherr M."/>
            <person name="Forche A."/>
            <person name="Reedy J.L."/>
            <person name="Agrafioti I."/>
            <person name="Arnaud M.B."/>
            <person name="Bates S."/>
            <person name="Brown A.J."/>
            <person name="Brunke S."/>
            <person name="Costanzo M.C."/>
            <person name="Fitzpatrick D.A."/>
            <person name="de Groot P.W."/>
            <person name="Harris D."/>
            <person name="Hoyer L.L."/>
            <person name="Hube B."/>
            <person name="Klis F.M."/>
            <person name="Kodira C."/>
            <person name="Lennard N."/>
            <person name="Logue M.E."/>
            <person name="Martin R."/>
            <person name="Neiman A.M."/>
            <person name="Nikolaou E."/>
            <person name="Quail M.A."/>
            <person name="Quinn J."/>
            <person name="Santos M.C."/>
            <person name="Schmitzberger F.F."/>
            <person name="Sherlock G."/>
            <person name="Shah P."/>
            <person name="Silverstein K.A."/>
            <person name="Skrzypek M.S."/>
            <person name="Soll D."/>
            <person name="Staggs R."/>
            <person name="Stansfield I."/>
            <person name="Stumpf M.P."/>
            <person name="Sudbery P.E."/>
            <person name="Srikantha T."/>
            <person name="Zeng Q."/>
            <person name="Berman J."/>
            <person name="Berriman M."/>
            <person name="Heitman J."/>
            <person name="Gow N.A."/>
            <person name="Lorenz M.C."/>
            <person name="Birren B.W."/>
            <person name="Kellis M."/>
            <person name="Cuomo C.A."/>
        </authorList>
    </citation>
    <scope>NUCLEOTIDE SEQUENCE [LARGE SCALE GENOMIC DNA]</scope>
    <source>
        <strain evidence="3">ATCC 6260 / CBS 566 / DSM 6381 / JCM 1539 / NBRC 10279 / NRRL Y-324</strain>
    </source>
</reference>
<sequence length="140" mass="16196">MADNGSTAGGNKASKRKQRKPQTEKEFSAQKNQFVNAGPQINEEGWLLQDDTIKSLDPQRKIDRVQMLNACERAYFERDYHRCLELVTQAYQLFGVEDDDTEQLQRDFEALGRKTKKSAKVERHVVELGHIKQRCLQKLS</sequence>
<dbReference type="Proteomes" id="UP000001997">
    <property type="component" value="Unassembled WGS sequence"/>
</dbReference>
<dbReference type="KEGG" id="pgu:PGUG_02511"/>
<dbReference type="OMA" id="HACERAY"/>
<dbReference type="OrthoDB" id="4082971at2759"/>